<sequence length="199" mass="22200">MTKIIGITGGIASGKSTVTGIIRKAGYKVVDADSLVHDLQAKGGALYKALLAWLGTGILLDNGELDRSKLSALIFGNEEKRAQSAQLQNPIIRRELAKKRAELAQTESLFFMDIPLLIEQDYRKWFDAVWIVYADKSTQIRRLMERNGYSQDEAQKRLASQMPLKEKCQYADAVIDNNGSLADLQEQVTKLLKRLEDAG</sequence>
<reference evidence="11" key="2">
    <citation type="submission" date="2016-03" db="EMBL/GenBank/DDBJ databases">
        <title>Streptococcus antelopensis sp. nov., isolated from the feces of the Tibetan antelope (Pantholops hodgsonii) in Hoh Xil National Nature Reserve, Qinghai, China.</title>
        <authorList>
            <person name="Bai X."/>
        </authorList>
    </citation>
    <scope>NUCLEOTIDE SEQUENCE [LARGE SCALE GENOMIC DNA]</scope>
    <source>
        <strain evidence="11">TA 26</strain>
    </source>
</reference>
<dbReference type="InterPro" id="IPR001977">
    <property type="entry name" value="Depp_CoAkinase"/>
</dbReference>
<comment type="subcellular location">
    <subcellularLocation>
        <location evidence="8">Cytoplasm</location>
    </subcellularLocation>
</comment>
<dbReference type="GO" id="GO:0015937">
    <property type="term" value="P:coenzyme A biosynthetic process"/>
    <property type="evidence" value="ECO:0007669"/>
    <property type="project" value="UniProtKB-UniRule"/>
</dbReference>
<organism evidence="10 11">
    <name type="scientific">Streptococcus pantholopis</name>
    <dbReference type="NCBI Taxonomy" id="1811193"/>
    <lineage>
        <taxon>Bacteria</taxon>
        <taxon>Bacillati</taxon>
        <taxon>Bacillota</taxon>
        <taxon>Bacilli</taxon>
        <taxon>Lactobacillales</taxon>
        <taxon>Streptococcaceae</taxon>
        <taxon>Streptococcus</taxon>
    </lineage>
</organism>
<evidence type="ECO:0000256" key="5">
    <source>
        <dbReference type="ARBA" id="ARBA00022777"/>
    </source>
</evidence>
<dbReference type="NCBIfam" id="TIGR00152">
    <property type="entry name" value="dephospho-CoA kinase"/>
    <property type="match status" value="1"/>
</dbReference>
<dbReference type="RefSeq" id="WP_067065059.1">
    <property type="nucleotide sequence ID" value="NZ_CP014699.1"/>
</dbReference>
<dbReference type="FunFam" id="3.40.50.300:FF:000991">
    <property type="entry name" value="Dephospho-CoA kinase"/>
    <property type="match status" value="1"/>
</dbReference>
<evidence type="ECO:0000256" key="3">
    <source>
        <dbReference type="ARBA" id="ARBA00022679"/>
    </source>
</evidence>
<evidence type="ECO:0000313" key="10">
    <source>
        <dbReference type="EMBL" id="AND80401.1"/>
    </source>
</evidence>
<dbReference type="UniPathway" id="UPA00241">
    <property type="reaction ID" value="UER00356"/>
</dbReference>
<reference evidence="10 11" key="1">
    <citation type="journal article" date="2016" name="Int. J. Syst. Evol. Microbiol.">
        <title>Streptococcuspantholopis sp. nov., isolated from faeces of the Tibetan antelope (Pantholops hodgsonii).</title>
        <authorList>
            <person name="Bai X."/>
            <person name="Xiong Y."/>
            <person name="Lu S."/>
            <person name="Jin D."/>
            <person name="Lai X."/>
            <person name="Yang J."/>
            <person name="Niu L."/>
            <person name="Hu S."/>
            <person name="Meng X."/>
            <person name="Pu J."/>
            <person name="Ye C."/>
            <person name="Xu J."/>
        </authorList>
    </citation>
    <scope>NUCLEOTIDE SEQUENCE [LARGE SCALE GENOMIC DNA]</scope>
    <source>
        <strain evidence="10 11">TA 26</strain>
    </source>
</reference>
<evidence type="ECO:0000256" key="7">
    <source>
        <dbReference type="ARBA" id="ARBA00022993"/>
    </source>
</evidence>
<dbReference type="KEGG" id="spat:A0O21_02315"/>
<feature type="binding site" evidence="8">
    <location>
        <begin position="12"/>
        <end position="17"/>
    </location>
    <ligand>
        <name>ATP</name>
        <dbReference type="ChEBI" id="CHEBI:30616"/>
    </ligand>
</feature>
<dbReference type="HAMAP" id="MF_00376">
    <property type="entry name" value="Dephospho_CoA_kinase"/>
    <property type="match status" value="1"/>
</dbReference>
<proteinExistence type="inferred from homology"/>
<dbReference type="GO" id="GO:0004140">
    <property type="term" value="F:dephospho-CoA kinase activity"/>
    <property type="evidence" value="ECO:0007669"/>
    <property type="project" value="UniProtKB-UniRule"/>
</dbReference>
<gene>
    <name evidence="8" type="primary">coaE</name>
    <name evidence="10" type="ORF">A0O21_02315</name>
</gene>
<dbReference type="OrthoDB" id="9812943at2"/>
<keyword evidence="2 8" id="KW-0963">Cytoplasm</keyword>
<accession>A0A172QAC8</accession>
<dbReference type="SUPFAM" id="SSF52540">
    <property type="entry name" value="P-loop containing nucleoside triphosphate hydrolases"/>
    <property type="match status" value="1"/>
</dbReference>
<comment type="pathway">
    <text evidence="8">Cofactor biosynthesis; coenzyme A biosynthesis; CoA from (R)-pantothenate: step 5/5.</text>
</comment>
<keyword evidence="4 8" id="KW-0547">Nucleotide-binding</keyword>
<dbReference type="GO" id="GO:0005524">
    <property type="term" value="F:ATP binding"/>
    <property type="evidence" value="ECO:0007669"/>
    <property type="project" value="UniProtKB-UniRule"/>
</dbReference>
<dbReference type="AlphaFoldDB" id="A0A172QAC8"/>
<dbReference type="Gene3D" id="3.40.50.300">
    <property type="entry name" value="P-loop containing nucleotide triphosphate hydrolases"/>
    <property type="match status" value="1"/>
</dbReference>
<dbReference type="EMBL" id="CP014699">
    <property type="protein sequence ID" value="AND80401.1"/>
    <property type="molecule type" value="Genomic_DNA"/>
</dbReference>
<dbReference type="CDD" id="cd02022">
    <property type="entry name" value="DPCK"/>
    <property type="match status" value="1"/>
</dbReference>
<dbReference type="PANTHER" id="PTHR10695:SF46">
    <property type="entry name" value="BIFUNCTIONAL COENZYME A SYNTHASE-RELATED"/>
    <property type="match status" value="1"/>
</dbReference>
<keyword evidence="7 8" id="KW-0173">Coenzyme A biosynthesis</keyword>
<dbReference type="EC" id="2.7.1.24" evidence="8 9"/>
<evidence type="ECO:0000256" key="9">
    <source>
        <dbReference type="NCBIfam" id="TIGR00152"/>
    </source>
</evidence>
<dbReference type="STRING" id="1811193.A0O21_02315"/>
<protein>
    <recommendedName>
        <fullName evidence="8 9">Dephospho-CoA kinase</fullName>
        <ecNumber evidence="8 9">2.7.1.24</ecNumber>
    </recommendedName>
    <alternativeName>
        <fullName evidence="8">Dephosphocoenzyme A kinase</fullName>
    </alternativeName>
</protein>
<name>A0A172QAC8_9STRE</name>
<keyword evidence="11" id="KW-1185">Reference proteome</keyword>
<evidence type="ECO:0000256" key="4">
    <source>
        <dbReference type="ARBA" id="ARBA00022741"/>
    </source>
</evidence>
<dbReference type="InterPro" id="IPR027417">
    <property type="entry name" value="P-loop_NTPase"/>
</dbReference>
<dbReference type="GO" id="GO:0005737">
    <property type="term" value="C:cytoplasm"/>
    <property type="evidence" value="ECO:0007669"/>
    <property type="project" value="UniProtKB-SubCell"/>
</dbReference>
<dbReference type="Pfam" id="PF01121">
    <property type="entry name" value="CoaE"/>
    <property type="match status" value="1"/>
</dbReference>
<evidence type="ECO:0000256" key="8">
    <source>
        <dbReference type="HAMAP-Rule" id="MF_00376"/>
    </source>
</evidence>
<dbReference type="PANTHER" id="PTHR10695">
    <property type="entry name" value="DEPHOSPHO-COA KINASE-RELATED"/>
    <property type="match status" value="1"/>
</dbReference>
<keyword evidence="3 8" id="KW-0808">Transferase</keyword>
<comment type="function">
    <text evidence="8">Catalyzes the phosphorylation of the 3'-hydroxyl group of dephosphocoenzyme A to form coenzyme A.</text>
</comment>
<evidence type="ECO:0000256" key="2">
    <source>
        <dbReference type="ARBA" id="ARBA00022490"/>
    </source>
</evidence>
<evidence type="ECO:0000313" key="11">
    <source>
        <dbReference type="Proteomes" id="UP000077317"/>
    </source>
</evidence>
<keyword evidence="6 8" id="KW-0067">ATP-binding</keyword>
<keyword evidence="5 8" id="KW-0418">Kinase</keyword>
<comment type="catalytic activity">
    <reaction evidence="8">
        <text>3'-dephospho-CoA + ATP = ADP + CoA + H(+)</text>
        <dbReference type="Rhea" id="RHEA:18245"/>
        <dbReference type="ChEBI" id="CHEBI:15378"/>
        <dbReference type="ChEBI" id="CHEBI:30616"/>
        <dbReference type="ChEBI" id="CHEBI:57287"/>
        <dbReference type="ChEBI" id="CHEBI:57328"/>
        <dbReference type="ChEBI" id="CHEBI:456216"/>
        <dbReference type="EC" id="2.7.1.24"/>
    </reaction>
</comment>
<dbReference type="PROSITE" id="PS51219">
    <property type="entry name" value="DPCK"/>
    <property type="match status" value="1"/>
</dbReference>
<evidence type="ECO:0000256" key="1">
    <source>
        <dbReference type="ARBA" id="ARBA00009018"/>
    </source>
</evidence>
<comment type="similarity">
    <text evidence="1 8">Belongs to the CoaE family.</text>
</comment>
<evidence type="ECO:0000256" key="6">
    <source>
        <dbReference type="ARBA" id="ARBA00022840"/>
    </source>
</evidence>
<dbReference type="Proteomes" id="UP000077317">
    <property type="component" value="Chromosome"/>
</dbReference>